<dbReference type="GO" id="GO:0016747">
    <property type="term" value="F:acyltransferase activity, transferring groups other than amino-acyl groups"/>
    <property type="evidence" value="ECO:0007669"/>
    <property type="project" value="InterPro"/>
</dbReference>
<organism evidence="4 5">
    <name type="scientific">Mucilaginibacter aquatilis</name>
    <dbReference type="NCBI Taxonomy" id="1517760"/>
    <lineage>
        <taxon>Bacteria</taxon>
        <taxon>Pseudomonadati</taxon>
        <taxon>Bacteroidota</taxon>
        <taxon>Sphingobacteriia</taxon>
        <taxon>Sphingobacteriales</taxon>
        <taxon>Sphingobacteriaceae</taxon>
        <taxon>Mucilaginibacter</taxon>
    </lineage>
</organism>
<protein>
    <submittedName>
        <fullName evidence="4">GNAT family N-acetyltransferase</fullName>
    </submittedName>
</protein>
<accession>A0A6I4IAS6</accession>
<evidence type="ECO:0000259" key="3">
    <source>
        <dbReference type="PROSITE" id="PS51186"/>
    </source>
</evidence>
<gene>
    <name evidence="4" type="ORF">GO816_13790</name>
</gene>
<dbReference type="Proteomes" id="UP000434850">
    <property type="component" value="Unassembled WGS sequence"/>
</dbReference>
<sequence length="164" mass="18859">MLNIRPATLADADIIVKIAHQTWWPTYRSILSTEQITYMLDAMYVSDKVAHQIDEGEQTYILLEEEGTPVAFASYGLRNDDENVIKLHKLYCHPTTQGKGYGRKLVDAVVEATRQAGIKTLDLNVNRNNKAKDFYQKLGFTLLRDEDIPIGPYWMNDHVMRKEL</sequence>
<keyword evidence="1 4" id="KW-0808">Transferase</keyword>
<evidence type="ECO:0000256" key="2">
    <source>
        <dbReference type="ARBA" id="ARBA00023315"/>
    </source>
</evidence>
<evidence type="ECO:0000313" key="5">
    <source>
        <dbReference type="Proteomes" id="UP000434850"/>
    </source>
</evidence>
<comment type="caution">
    <text evidence="4">The sequence shown here is derived from an EMBL/GenBank/DDBJ whole genome shotgun (WGS) entry which is preliminary data.</text>
</comment>
<evidence type="ECO:0000313" key="4">
    <source>
        <dbReference type="EMBL" id="MVN92202.1"/>
    </source>
</evidence>
<keyword evidence="2" id="KW-0012">Acyltransferase</keyword>
<dbReference type="RefSeq" id="WP_157542519.1">
    <property type="nucleotide sequence ID" value="NZ_WQLA01000005.1"/>
</dbReference>
<dbReference type="SUPFAM" id="SSF55729">
    <property type="entry name" value="Acyl-CoA N-acyltransferases (Nat)"/>
    <property type="match status" value="1"/>
</dbReference>
<dbReference type="PANTHER" id="PTHR43877">
    <property type="entry name" value="AMINOALKYLPHOSPHONATE N-ACETYLTRANSFERASE-RELATED-RELATED"/>
    <property type="match status" value="1"/>
</dbReference>
<keyword evidence="5" id="KW-1185">Reference proteome</keyword>
<dbReference type="OrthoDB" id="9800604at2"/>
<dbReference type="AlphaFoldDB" id="A0A6I4IAS6"/>
<dbReference type="CDD" id="cd04301">
    <property type="entry name" value="NAT_SF"/>
    <property type="match status" value="1"/>
</dbReference>
<dbReference type="InterPro" id="IPR016181">
    <property type="entry name" value="Acyl_CoA_acyltransferase"/>
</dbReference>
<dbReference type="PROSITE" id="PS51186">
    <property type="entry name" value="GNAT"/>
    <property type="match status" value="1"/>
</dbReference>
<dbReference type="Gene3D" id="3.40.630.30">
    <property type="match status" value="1"/>
</dbReference>
<dbReference type="EMBL" id="WQLA01000005">
    <property type="protein sequence ID" value="MVN92202.1"/>
    <property type="molecule type" value="Genomic_DNA"/>
</dbReference>
<evidence type="ECO:0000256" key="1">
    <source>
        <dbReference type="ARBA" id="ARBA00022679"/>
    </source>
</evidence>
<dbReference type="PANTHER" id="PTHR43877:SF1">
    <property type="entry name" value="ACETYLTRANSFERASE"/>
    <property type="match status" value="1"/>
</dbReference>
<proteinExistence type="predicted"/>
<feature type="domain" description="N-acetyltransferase" evidence="3">
    <location>
        <begin position="2"/>
        <end position="164"/>
    </location>
</feature>
<dbReference type="InterPro" id="IPR000182">
    <property type="entry name" value="GNAT_dom"/>
</dbReference>
<dbReference type="InterPro" id="IPR050832">
    <property type="entry name" value="Bact_Acetyltransf"/>
</dbReference>
<reference evidence="4 5" key="1">
    <citation type="submission" date="2019-12" db="EMBL/GenBank/DDBJ databases">
        <title>Mucilaginibacter sp. HME9299 genome sequencing and assembly.</title>
        <authorList>
            <person name="Kang H."/>
            <person name="Kim H."/>
            <person name="Joh K."/>
        </authorList>
    </citation>
    <scope>NUCLEOTIDE SEQUENCE [LARGE SCALE GENOMIC DNA]</scope>
    <source>
        <strain evidence="4 5">HME9299</strain>
    </source>
</reference>
<dbReference type="Pfam" id="PF00583">
    <property type="entry name" value="Acetyltransf_1"/>
    <property type="match status" value="1"/>
</dbReference>
<name>A0A6I4IAS6_9SPHI</name>